<evidence type="ECO:0000256" key="6">
    <source>
        <dbReference type="ARBA" id="ARBA00025321"/>
    </source>
</evidence>
<dbReference type="Proteomes" id="UP000613160">
    <property type="component" value="Unassembled WGS sequence"/>
</dbReference>
<organism evidence="9 10">
    <name type="scientific">Aureimonas glaciei</name>
    <dbReference type="NCBI Taxonomy" id="1776957"/>
    <lineage>
        <taxon>Bacteria</taxon>
        <taxon>Pseudomonadati</taxon>
        <taxon>Pseudomonadota</taxon>
        <taxon>Alphaproteobacteria</taxon>
        <taxon>Hyphomicrobiales</taxon>
        <taxon>Aurantimonadaceae</taxon>
        <taxon>Aureimonas</taxon>
    </lineage>
</organism>
<dbReference type="InterPro" id="IPR012413">
    <property type="entry name" value="BA14K"/>
</dbReference>
<name>A0A916XTH1_9HYPH</name>
<evidence type="ECO:0000256" key="1">
    <source>
        <dbReference type="ARBA" id="ARBA00004167"/>
    </source>
</evidence>
<comment type="subcellular location">
    <subcellularLocation>
        <location evidence="1">Membrane</location>
        <topology evidence="1">Single-pass membrane protein</topology>
    </subcellularLocation>
</comment>
<dbReference type="RefSeq" id="WP_188849181.1">
    <property type="nucleotide sequence ID" value="NZ_BMJJ01000001.1"/>
</dbReference>
<proteinExistence type="inferred from homology"/>
<evidence type="ECO:0000256" key="3">
    <source>
        <dbReference type="ARBA" id="ARBA00020552"/>
    </source>
</evidence>
<evidence type="ECO:0000313" key="9">
    <source>
        <dbReference type="EMBL" id="GGD06927.1"/>
    </source>
</evidence>
<keyword evidence="10" id="KW-1185">Reference proteome</keyword>
<gene>
    <name evidence="9" type="ORF">GCM10011335_07410</name>
</gene>
<dbReference type="Pfam" id="PF07886">
    <property type="entry name" value="BA14K"/>
    <property type="match status" value="1"/>
</dbReference>
<keyword evidence="4" id="KW-1003">Cell membrane</keyword>
<feature type="signal peptide" evidence="8">
    <location>
        <begin position="1"/>
        <end position="27"/>
    </location>
</feature>
<reference evidence="9" key="1">
    <citation type="journal article" date="2014" name="Int. J. Syst. Evol. Microbiol.">
        <title>Complete genome sequence of Corynebacterium casei LMG S-19264T (=DSM 44701T), isolated from a smear-ripened cheese.</title>
        <authorList>
            <consortium name="US DOE Joint Genome Institute (JGI-PGF)"/>
            <person name="Walter F."/>
            <person name="Albersmeier A."/>
            <person name="Kalinowski J."/>
            <person name="Ruckert C."/>
        </authorList>
    </citation>
    <scope>NUCLEOTIDE SEQUENCE</scope>
    <source>
        <strain evidence="9">CGMCC 1.15493</strain>
    </source>
</reference>
<comment type="caution">
    <text evidence="9">The sequence shown here is derived from an EMBL/GenBank/DDBJ whole genome shotgun (WGS) entry which is preliminary data.</text>
</comment>
<reference evidence="9" key="2">
    <citation type="submission" date="2020-09" db="EMBL/GenBank/DDBJ databases">
        <authorList>
            <person name="Sun Q."/>
            <person name="Zhou Y."/>
        </authorList>
    </citation>
    <scope>NUCLEOTIDE SEQUENCE</scope>
    <source>
        <strain evidence="9">CGMCC 1.15493</strain>
    </source>
</reference>
<dbReference type="EMBL" id="BMJJ01000001">
    <property type="protein sequence ID" value="GGD06927.1"/>
    <property type="molecule type" value="Genomic_DNA"/>
</dbReference>
<keyword evidence="8" id="KW-0732">Signal</keyword>
<evidence type="ECO:0000256" key="7">
    <source>
        <dbReference type="SAM" id="Phobius"/>
    </source>
</evidence>
<evidence type="ECO:0000256" key="2">
    <source>
        <dbReference type="ARBA" id="ARBA00010270"/>
    </source>
</evidence>
<comment type="function">
    <text evidence="6">Has immunoglobulin-binding and hemagglutination properties, and can bind to mannose. Essential for virulence. May be involved in LPS biosynthesis or polysaccharide transport.</text>
</comment>
<evidence type="ECO:0000256" key="8">
    <source>
        <dbReference type="SAM" id="SignalP"/>
    </source>
</evidence>
<evidence type="ECO:0000313" key="10">
    <source>
        <dbReference type="Proteomes" id="UP000613160"/>
    </source>
</evidence>
<sequence>MKKFLAALSAVAILATGVIVPSAPAAADGYYRDYGRHGHYRGHYRGGYRDHYRHRGYRHHGGGDALAAGAIGLGVGALIGSAIAADRPSYSDRGSYQILEGPVEYGRPAPVYRAPYDRTAACYARYRTYDASSNTFIGNDGRAHPCRL</sequence>
<dbReference type="AlphaFoldDB" id="A0A916XTH1"/>
<protein>
    <recommendedName>
        <fullName evidence="3">Lectin-like protein BA14k</fullName>
    </recommendedName>
</protein>
<comment type="similarity">
    <text evidence="2">Belongs to the BA14k family.</text>
</comment>
<keyword evidence="7" id="KW-0812">Transmembrane</keyword>
<feature type="chain" id="PRO_5038123504" description="Lectin-like protein BA14k" evidence="8">
    <location>
        <begin position="28"/>
        <end position="148"/>
    </location>
</feature>
<keyword evidence="5" id="KW-0430">Lectin</keyword>
<feature type="transmembrane region" description="Helical" evidence="7">
    <location>
        <begin position="65"/>
        <end position="85"/>
    </location>
</feature>
<dbReference type="GO" id="GO:0030246">
    <property type="term" value="F:carbohydrate binding"/>
    <property type="evidence" value="ECO:0007669"/>
    <property type="project" value="UniProtKB-KW"/>
</dbReference>
<keyword evidence="7" id="KW-0472">Membrane</keyword>
<evidence type="ECO:0000256" key="4">
    <source>
        <dbReference type="ARBA" id="ARBA00022475"/>
    </source>
</evidence>
<keyword evidence="7" id="KW-1133">Transmembrane helix</keyword>
<dbReference type="GO" id="GO:0016020">
    <property type="term" value="C:membrane"/>
    <property type="evidence" value="ECO:0007669"/>
    <property type="project" value="UniProtKB-SubCell"/>
</dbReference>
<evidence type="ECO:0000256" key="5">
    <source>
        <dbReference type="ARBA" id="ARBA00022734"/>
    </source>
</evidence>
<accession>A0A916XTH1</accession>